<protein>
    <submittedName>
        <fullName evidence="2">Uncharacterized protein</fullName>
    </submittedName>
</protein>
<dbReference type="EMBL" id="CAEKDK010000003">
    <property type="protein sequence ID" value="CAB4272594.1"/>
    <property type="molecule type" value="Genomic_DNA"/>
</dbReference>
<gene>
    <name evidence="2" type="ORF">CURHAP_LOCUS19311</name>
</gene>
<name>A0A6J5UB21_PRUAR</name>
<sequence>MNGDMSRGERRKGLGWQYIIPPPPWKSHGGEFMWCVMGAGFVFLFLLLCWRWSASLVGLRGGGGGGQQTAEGQKAMKRTAAKETAGQILAAWLEEHSRKRTKGERFKDSVDCCCFPAIDVEALYAGIRWITASVRKTCIGRLTTSTTSMVRCL</sequence>
<reference evidence="2 3" key="1">
    <citation type="submission" date="2020-05" db="EMBL/GenBank/DDBJ databases">
        <authorList>
            <person name="Campoy J."/>
            <person name="Schneeberger K."/>
            <person name="Spophaly S."/>
        </authorList>
    </citation>
    <scope>NUCLEOTIDE SEQUENCE [LARGE SCALE GENOMIC DNA]</scope>
    <source>
        <strain evidence="2">PruArmRojPasFocal</strain>
    </source>
</reference>
<keyword evidence="1" id="KW-1133">Transmembrane helix</keyword>
<organism evidence="2 3">
    <name type="scientific">Prunus armeniaca</name>
    <name type="common">Apricot</name>
    <name type="synonym">Armeniaca vulgaris</name>
    <dbReference type="NCBI Taxonomy" id="36596"/>
    <lineage>
        <taxon>Eukaryota</taxon>
        <taxon>Viridiplantae</taxon>
        <taxon>Streptophyta</taxon>
        <taxon>Embryophyta</taxon>
        <taxon>Tracheophyta</taxon>
        <taxon>Spermatophyta</taxon>
        <taxon>Magnoliopsida</taxon>
        <taxon>eudicotyledons</taxon>
        <taxon>Gunneridae</taxon>
        <taxon>Pentapetalae</taxon>
        <taxon>rosids</taxon>
        <taxon>fabids</taxon>
        <taxon>Rosales</taxon>
        <taxon>Rosaceae</taxon>
        <taxon>Amygdaloideae</taxon>
        <taxon>Amygdaleae</taxon>
        <taxon>Prunus</taxon>
    </lineage>
</organism>
<evidence type="ECO:0000256" key="1">
    <source>
        <dbReference type="SAM" id="Phobius"/>
    </source>
</evidence>
<proteinExistence type="predicted"/>
<evidence type="ECO:0000313" key="2">
    <source>
        <dbReference type="EMBL" id="CAB4272594.1"/>
    </source>
</evidence>
<dbReference type="AlphaFoldDB" id="A0A6J5UB21"/>
<evidence type="ECO:0000313" key="3">
    <source>
        <dbReference type="Proteomes" id="UP000507222"/>
    </source>
</evidence>
<accession>A0A6J5UB21</accession>
<feature type="transmembrane region" description="Helical" evidence="1">
    <location>
        <begin position="31"/>
        <end position="50"/>
    </location>
</feature>
<dbReference type="Proteomes" id="UP000507222">
    <property type="component" value="Unassembled WGS sequence"/>
</dbReference>
<keyword evidence="1" id="KW-0472">Membrane</keyword>
<keyword evidence="1" id="KW-0812">Transmembrane</keyword>